<keyword evidence="2" id="KW-1185">Reference proteome</keyword>
<dbReference type="Proteomes" id="UP001144280">
    <property type="component" value="Unassembled WGS sequence"/>
</dbReference>
<protein>
    <recommendedName>
        <fullName evidence="3">Lipoprotein</fullName>
    </recommendedName>
</protein>
<dbReference type="RefSeq" id="WP_281895714.1">
    <property type="nucleotide sequence ID" value="NZ_BSDI01000011.1"/>
</dbReference>
<organism evidence="1 2">
    <name type="scientific">Phytohabitans aurantiacus</name>
    <dbReference type="NCBI Taxonomy" id="3016789"/>
    <lineage>
        <taxon>Bacteria</taxon>
        <taxon>Bacillati</taxon>
        <taxon>Actinomycetota</taxon>
        <taxon>Actinomycetes</taxon>
        <taxon>Micromonosporales</taxon>
        <taxon>Micromonosporaceae</taxon>
    </lineage>
</organism>
<proteinExistence type="predicted"/>
<evidence type="ECO:0008006" key="3">
    <source>
        <dbReference type="Google" id="ProtNLM"/>
    </source>
</evidence>
<dbReference type="EMBL" id="BSDI01000011">
    <property type="protein sequence ID" value="GLH97643.1"/>
    <property type="molecule type" value="Genomic_DNA"/>
</dbReference>
<name>A0ABQ5QSR2_9ACTN</name>
<gene>
    <name evidence="1" type="ORF">Pa4123_29180</name>
</gene>
<accession>A0ABQ5QSR2</accession>
<sequence>MIPVPQGRRSSTWGAIAVAALVVVLVGCTKDASDDADEPAIDAVPVIRSSSELVLPLDDFAQTEDQEHAITDAVNILGRQCMKRFGLDWPAARVSGSFEVDPYARRYSIIDVEKASVEGYHAVDIIKRQRALAELDANAPTPSREAMNVWAGRGQSSYNGEPVPAGGCAKEATDKLAGGVREADLALVQRLQVEARGRTMADSRVVKVFAAWSACMKDEGFSYPDPFAANDDQRWQSETISAEETATAVADVKCKDKANVVGTMLAVERAYQRRQVEQHGTELTAVKAYVQARAATAGRVLASGGA</sequence>
<comment type="caution">
    <text evidence="1">The sequence shown here is derived from an EMBL/GenBank/DDBJ whole genome shotgun (WGS) entry which is preliminary data.</text>
</comment>
<evidence type="ECO:0000313" key="2">
    <source>
        <dbReference type="Proteomes" id="UP001144280"/>
    </source>
</evidence>
<reference evidence="1" key="1">
    <citation type="submission" date="2022-12" db="EMBL/GenBank/DDBJ databases">
        <title>New Phytohabitans aurantiacus sp. RD004123 nov., an actinomycete isolated from soil.</title>
        <authorList>
            <person name="Triningsih D.W."/>
            <person name="Harunari E."/>
            <person name="Igarashi Y."/>
        </authorList>
    </citation>
    <scope>NUCLEOTIDE SEQUENCE</scope>
    <source>
        <strain evidence="1">RD004123</strain>
    </source>
</reference>
<evidence type="ECO:0000313" key="1">
    <source>
        <dbReference type="EMBL" id="GLH97643.1"/>
    </source>
</evidence>